<protein>
    <recommendedName>
        <fullName evidence="3">C2 domain-containing protein</fullName>
    </recommendedName>
</protein>
<feature type="domain" description="C2" evidence="3">
    <location>
        <begin position="140"/>
        <end position="255"/>
    </location>
</feature>
<gene>
    <name evidence="4" type="ORF">PECAL_1P14980</name>
</gene>
<dbReference type="PANTHER" id="PTHR45911">
    <property type="entry name" value="C2 DOMAIN-CONTAINING PROTEIN"/>
    <property type="match status" value="1"/>
</dbReference>
<dbReference type="CDD" id="cd00030">
    <property type="entry name" value="C2"/>
    <property type="match status" value="1"/>
</dbReference>
<dbReference type="OrthoDB" id="73919at2759"/>
<dbReference type="Pfam" id="PF00168">
    <property type="entry name" value="C2"/>
    <property type="match status" value="2"/>
</dbReference>
<dbReference type="Proteomes" id="UP000789595">
    <property type="component" value="Unassembled WGS sequence"/>
</dbReference>
<comment type="caution">
    <text evidence="4">The sequence shown here is derived from an EMBL/GenBank/DDBJ whole genome shotgun (WGS) entry which is preliminary data.</text>
</comment>
<dbReference type="PROSITE" id="PS50004">
    <property type="entry name" value="C2"/>
    <property type="match status" value="2"/>
</dbReference>
<accession>A0A8J2SFS7</accession>
<organism evidence="4 5">
    <name type="scientific">Pelagomonas calceolata</name>
    <dbReference type="NCBI Taxonomy" id="35677"/>
    <lineage>
        <taxon>Eukaryota</taxon>
        <taxon>Sar</taxon>
        <taxon>Stramenopiles</taxon>
        <taxon>Ochrophyta</taxon>
        <taxon>Pelagophyceae</taxon>
        <taxon>Pelagomonadales</taxon>
        <taxon>Pelagomonadaceae</taxon>
        <taxon>Pelagomonas</taxon>
    </lineage>
</organism>
<dbReference type="AlphaFoldDB" id="A0A8J2SFS7"/>
<dbReference type="GO" id="GO:0016020">
    <property type="term" value="C:membrane"/>
    <property type="evidence" value="ECO:0007669"/>
    <property type="project" value="TreeGrafter"/>
</dbReference>
<dbReference type="PANTHER" id="PTHR45911:SF4">
    <property type="entry name" value="MULTIPLE C2 AND TRANSMEMBRANE DOMAIN-CONTAINING PROTEIN"/>
    <property type="match status" value="1"/>
</dbReference>
<dbReference type="InterPro" id="IPR035892">
    <property type="entry name" value="C2_domain_sf"/>
</dbReference>
<proteinExistence type="predicted"/>
<dbReference type="GO" id="GO:0005509">
    <property type="term" value="F:calcium ion binding"/>
    <property type="evidence" value="ECO:0007669"/>
    <property type="project" value="TreeGrafter"/>
</dbReference>
<evidence type="ECO:0000313" key="5">
    <source>
        <dbReference type="Proteomes" id="UP000789595"/>
    </source>
</evidence>
<keyword evidence="5" id="KW-1185">Reference proteome</keyword>
<evidence type="ECO:0000256" key="2">
    <source>
        <dbReference type="ARBA" id="ARBA00022837"/>
    </source>
</evidence>
<evidence type="ECO:0000256" key="1">
    <source>
        <dbReference type="ARBA" id="ARBA00022723"/>
    </source>
</evidence>
<dbReference type="EMBL" id="CAKKNE010000001">
    <property type="protein sequence ID" value="CAH0365087.1"/>
    <property type="molecule type" value="Genomic_DNA"/>
</dbReference>
<keyword evidence="1" id="KW-0479">Metal-binding</keyword>
<feature type="domain" description="C2" evidence="3">
    <location>
        <begin position="1"/>
        <end position="109"/>
    </location>
</feature>
<reference evidence="4" key="1">
    <citation type="submission" date="2021-11" db="EMBL/GenBank/DDBJ databases">
        <authorList>
            <consortium name="Genoscope - CEA"/>
            <person name="William W."/>
        </authorList>
    </citation>
    <scope>NUCLEOTIDE SEQUENCE</scope>
</reference>
<dbReference type="Gene3D" id="2.60.40.150">
    <property type="entry name" value="C2 domain"/>
    <property type="match status" value="2"/>
</dbReference>
<sequence>MSDLADRLEVKVIAARDLVEAEGGECNPFAVVKCNMELEQTMVASHTTDPEWNSATMIFTGIGKYDADHIVVTVMHKSLSAQSDVELGQAIVDLRTVVLSPSIESDAWYMLQQRTGMRHEVSGRIRIECTYFISDSNNIVPGRKDAEDGGDLVHTPNMLVGTIICGRSLHLKGRELVDAYVTLKVGAHKHSTAVVGKNCNPHWDHEFKLPVSDGSRMITVKVKDHGVLRNRLIGTCIIPMVEVAAHGEAGLTKWCSLHGSDGLGRGDVELYLAWRFDAQYAQSLSRHMLTTSKTLSEFHSMFSINFSPTCQALGCSQ</sequence>
<keyword evidence="2" id="KW-0106">Calcium</keyword>
<evidence type="ECO:0000259" key="3">
    <source>
        <dbReference type="PROSITE" id="PS50004"/>
    </source>
</evidence>
<dbReference type="SUPFAM" id="SSF49562">
    <property type="entry name" value="C2 domain (Calcium/lipid-binding domain, CaLB)"/>
    <property type="match status" value="2"/>
</dbReference>
<name>A0A8J2SFS7_9STRA</name>
<evidence type="ECO:0000313" key="4">
    <source>
        <dbReference type="EMBL" id="CAH0365087.1"/>
    </source>
</evidence>
<dbReference type="InterPro" id="IPR000008">
    <property type="entry name" value="C2_dom"/>
</dbReference>
<dbReference type="SMART" id="SM00239">
    <property type="entry name" value="C2"/>
    <property type="match status" value="2"/>
</dbReference>